<dbReference type="Gene3D" id="1.25.10.10">
    <property type="entry name" value="Leucine-rich Repeat Variant"/>
    <property type="match status" value="1"/>
</dbReference>
<evidence type="ECO:0000256" key="1">
    <source>
        <dbReference type="SAM" id="MobiDB-lite"/>
    </source>
</evidence>
<evidence type="ECO:0000313" key="3">
    <source>
        <dbReference type="Proteomes" id="UP000652761"/>
    </source>
</evidence>
<protein>
    <recommendedName>
        <fullName evidence="4">ARM repeat superfamily protein</fullName>
    </recommendedName>
</protein>
<organism evidence="2 3">
    <name type="scientific">Colocasia esculenta</name>
    <name type="common">Wild taro</name>
    <name type="synonym">Arum esculentum</name>
    <dbReference type="NCBI Taxonomy" id="4460"/>
    <lineage>
        <taxon>Eukaryota</taxon>
        <taxon>Viridiplantae</taxon>
        <taxon>Streptophyta</taxon>
        <taxon>Embryophyta</taxon>
        <taxon>Tracheophyta</taxon>
        <taxon>Spermatophyta</taxon>
        <taxon>Magnoliopsida</taxon>
        <taxon>Liliopsida</taxon>
        <taxon>Araceae</taxon>
        <taxon>Aroideae</taxon>
        <taxon>Colocasieae</taxon>
        <taxon>Colocasia</taxon>
    </lineage>
</organism>
<dbReference type="InterPro" id="IPR016024">
    <property type="entry name" value="ARM-type_fold"/>
</dbReference>
<name>A0A843UHG7_COLES</name>
<comment type="caution">
    <text evidence="2">The sequence shown here is derived from an EMBL/GenBank/DDBJ whole genome shotgun (WGS) entry which is preliminary data.</text>
</comment>
<gene>
    <name evidence="2" type="ORF">Taro_017940</name>
</gene>
<keyword evidence="3" id="KW-1185">Reference proteome</keyword>
<dbReference type="Proteomes" id="UP000652761">
    <property type="component" value="Unassembled WGS sequence"/>
</dbReference>
<dbReference type="EMBL" id="NMUH01000827">
    <property type="protein sequence ID" value="MQL85422.1"/>
    <property type="molecule type" value="Genomic_DNA"/>
</dbReference>
<dbReference type="InterPro" id="IPR000225">
    <property type="entry name" value="Armadillo"/>
</dbReference>
<dbReference type="InterPro" id="IPR011989">
    <property type="entry name" value="ARM-like"/>
</dbReference>
<dbReference type="Pfam" id="PF00514">
    <property type="entry name" value="Arm"/>
    <property type="match status" value="1"/>
</dbReference>
<sequence length="262" mass="28397">MARGAALGPSAATRAPKVKRDGQRHHHPDGAKPGGTSANCLRLAHRPCTMLWLQAGEDGEGDRRGPAEEVRQLAKEDPTAQETLAMIGVIPPLVGMLDSGDVNVQVATLYALLNLNVGNDMYALFKLSAYFFLCSSSLFSLLWCHKNKATNVAARIVHKMLKLIETRSALTCVSEMIIANFLGLIGTSSTITFLIDALRDTFVAPLISNLLMAVGDMEVLEWVLSSSNVVSIGKGRREMAAYVLMVMVYKDRAAMVEAIDVH</sequence>
<dbReference type="PANTHER" id="PTHR46700:SF1">
    <property type="entry name" value="ARM REPEAT SUPERFAMILY PROTEIN"/>
    <property type="match status" value="1"/>
</dbReference>
<dbReference type="AlphaFoldDB" id="A0A843UHG7"/>
<proteinExistence type="predicted"/>
<dbReference type="SUPFAM" id="SSF48371">
    <property type="entry name" value="ARM repeat"/>
    <property type="match status" value="1"/>
</dbReference>
<feature type="region of interest" description="Disordered" evidence="1">
    <location>
        <begin position="1"/>
        <end position="38"/>
    </location>
</feature>
<accession>A0A843UHG7</accession>
<evidence type="ECO:0000313" key="2">
    <source>
        <dbReference type="EMBL" id="MQL85422.1"/>
    </source>
</evidence>
<dbReference type="OrthoDB" id="7537227at2759"/>
<reference evidence="2" key="1">
    <citation type="submission" date="2017-07" db="EMBL/GenBank/DDBJ databases">
        <title>Taro Niue Genome Assembly and Annotation.</title>
        <authorList>
            <person name="Atibalentja N."/>
            <person name="Keating K."/>
            <person name="Fields C.J."/>
        </authorList>
    </citation>
    <scope>NUCLEOTIDE SEQUENCE</scope>
    <source>
        <strain evidence="2">Niue_2</strain>
        <tissue evidence="2">Leaf</tissue>
    </source>
</reference>
<evidence type="ECO:0008006" key="4">
    <source>
        <dbReference type="Google" id="ProtNLM"/>
    </source>
</evidence>
<dbReference type="PANTHER" id="PTHR46700">
    <property type="entry name" value="ARM REPEAT SUPERFAMILY PROTEIN"/>
    <property type="match status" value="1"/>
</dbReference>